<gene>
    <name evidence="2" type="ORF">SARC_12148</name>
</gene>
<evidence type="ECO:0000256" key="1">
    <source>
        <dbReference type="SAM" id="MobiDB-lite"/>
    </source>
</evidence>
<dbReference type="RefSeq" id="XP_014149224.1">
    <property type="nucleotide sequence ID" value="XM_014293749.1"/>
</dbReference>
<name>A0A0L0FEX0_9EUKA</name>
<feature type="non-terminal residue" evidence="2">
    <location>
        <position position="1"/>
    </location>
</feature>
<organism evidence="2 3">
    <name type="scientific">Sphaeroforma arctica JP610</name>
    <dbReference type="NCBI Taxonomy" id="667725"/>
    <lineage>
        <taxon>Eukaryota</taxon>
        <taxon>Ichthyosporea</taxon>
        <taxon>Ichthyophonida</taxon>
        <taxon>Sphaeroforma</taxon>
    </lineage>
</organism>
<dbReference type="Proteomes" id="UP000054560">
    <property type="component" value="Unassembled WGS sequence"/>
</dbReference>
<proteinExistence type="predicted"/>
<reference evidence="2 3" key="1">
    <citation type="submission" date="2011-02" db="EMBL/GenBank/DDBJ databases">
        <title>The Genome Sequence of Sphaeroforma arctica JP610.</title>
        <authorList>
            <consortium name="The Broad Institute Genome Sequencing Platform"/>
            <person name="Russ C."/>
            <person name="Cuomo C."/>
            <person name="Young S.K."/>
            <person name="Zeng Q."/>
            <person name="Gargeya S."/>
            <person name="Alvarado L."/>
            <person name="Berlin A."/>
            <person name="Chapman S.B."/>
            <person name="Chen Z."/>
            <person name="Freedman E."/>
            <person name="Gellesch M."/>
            <person name="Goldberg J."/>
            <person name="Griggs A."/>
            <person name="Gujja S."/>
            <person name="Heilman E."/>
            <person name="Heiman D."/>
            <person name="Howarth C."/>
            <person name="Mehta T."/>
            <person name="Neiman D."/>
            <person name="Pearson M."/>
            <person name="Roberts A."/>
            <person name="Saif S."/>
            <person name="Shea T."/>
            <person name="Shenoy N."/>
            <person name="Sisk P."/>
            <person name="Stolte C."/>
            <person name="Sykes S."/>
            <person name="White J."/>
            <person name="Yandava C."/>
            <person name="Burger G."/>
            <person name="Gray M.W."/>
            <person name="Holland P.W.H."/>
            <person name="King N."/>
            <person name="Lang F.B.F."/>
            <person name="Roger A.J."/>
            <person name="Ruiz-Trillo I."/>
            <person name="Haas B."/>
            <person name="Nusbaum C."/>
            <person name="Birren B."/>
        </authorList>
    </citation>
    <scope>NUCLEOTIDE SEQUENCE [LARGE SCALE GENOMIC DNA]</scope>
    <source>
        <strain evidence="2 3">JP610</strain>
    </source>
</reference>
<feature type="compositionally biased region" description="Acidic residues" evidence="1">
    <location>
        <begin position="27"/>
        <end position="36"/>
    </location>
</feature>
<protein>
    <submittedName>
        <fullName evidence="2">Uncharacterized protein</fullName>
    </submittedName>
</protein>
<dbReference type="GeneID" id="25912652"/>
<evidence type="ECO:0000313" key="2">
    <source>
        <dbReference type="EMBL" id="KNC75322.1"/>
    </source>
</evidence>
<keyword evidence="3" id="KW-1185">Reference proteome</keyword>
<sequence>SRERRSESVLRINTEDTDEHADSQLECVEEEAEGTDEPSQTATGDAPGT</sequence>
<feature type="region of interest" description="Disordered" evidence="1">
    <location>
        <begin position="1"/>
        <end position="49"/>
    </location>
</feature>
<evidence type="ECO:0000313" key="3">
    <source>
        <dbReference type="Proteomes" id="UP000054560"/>
    </source>
</evidence>
<dbReference type="AlphaFoldDB" id="A0A0L0FEX0"/>
<dbReference type="EMBL" id="KQ243697">
    <property type="protein sequence ID" value="KNC75322.1"/>
    <property type="molecule type" value="Genomic_DNA"/>
</dbReference>
<accession>A0A0L0FEX0</accession>